<gene>
    <name evidence="2" type="ORF">TNIN_211341</name>
</gene>
<evidence type="ECO:0000256" key="1">
    <source>
        <dbReference type="SAM" id="MobiDB-lite"/>
    </source>
</evidence>
<sequence>MDAARVSSPSVSLPPSGCSRNYTFSQARLFFNILTFLEKCQKDTHSRLPANSSKSDIPLAERFRSFMGCEEVPDPGRPLFLPGSSPAFSPLSSLSGKNPVGRDRK</sequence>
<evidence type="ECO:0000313" key="2">
    <source>
        <dbReference type="EMBL" id="GFY62326.1"/>
    </source>
</evidence>
<protein>
    <submittedName>
        <fullName evidence="2">Uncharacterized protein</fullName>
    </submittedName>
</protein>
<evidence type="ECO:0000313" key="3">
    <source>
        <dbReference type="Proteomes" id="UP000886998"/>
    </source>
</evidence>
<reference evidence="2" key="1">
    <citation type="submission" date="2020-08" db="EMBL/GenBank/DDBJ databases">
        <title>Multicomponent nature underlies the extraordinary mechanical properties of spider dragline silk.</title>
        <authorList>
            <person name="Kono N."/>
            <person name="Nakamura H."/>
            <person name="Mori M."/>
            <person name="Yoshida Y."/>
            <person name="Ohtoshi R."/>
            <person name="Malay A.D."/>
            <person name="Moran D.A.P."/>
            <person name="Tomita M."/>
            <person name="Numata K."/>
            <person name="Arakawa K."/>
        </authorList>
    </citation>
    <scope>NUCLEOTIDE SEQUENCE</scope>
</reference>
<dbReference type="AlphaFoldDB" id="A0A8X6Y0E5"/>
<proteinExistence type="predicted"/>
<name>A0A8X6Y0E5_9ARAC</name>
<feature type="compositionally biased region" description="Low complexity" evidence="1">
    <location>
        <begin position="78"/>
        <end position="96"/>
    </location>
</feature>
<accession>A0A8X6Y0E5</accession>
<keyword evidence="3" id="KW-1185">Reference proteome</keyword>
<comment type="caution">
    <text evidence="2">The sequence shown here is derived from an EMBL/GenBank/DDBJ whole genome shotgun (WGS) entry which is preliminary data.</text>
</comment>
<organism evidence="2 3">
    <name type="scientific">Trichonephila inaurata madagascariensis</name>
    <dbReference type="NCBI Taxonomy" id="2747483"/>
    <lineage>
        <taxon>Eukaryota</taxon>
        <taxon>Metazoa</taxon>
        <taxon>Ecdysozoa</taxon>
        <taxon>Arthropoda</taxon>
        <taxon>Chelicerata</taxon>
        <taxon>Arachnida</taxon>
        <taxon>Araneae</taxon>
        <taxon>Araneomorphae</taxon>
        <taxon>Entelegynae</taxon>
        <taxon>Araneoidea</taxon>
        <taxon>Nephilidae</taxon>
        <taxon>Trichonephila</taxon>
        <taxon>Trichonephila inaurata</taxon>
    </lineage>
</organism>
<dbReference type="Proteomes" id="UP000886998">
    <property type="component" value="Unassembled WGS sequence"/>
</dbReference>
<dbReference type="EMBL" id="BMAV01014168">
    <property type="protein sequence ID" value="GFY62326.1"/>
    <property type="molecule type" value="Genomic_DNA"/>
</dbReference>
<feature type="region of interest" description="Disordered" evidence="1">
    <location>
        <begin position="77"/>
        <end position="105"/>
    </location>
</feature>